<reference evidence="1 2" key="2">
    <citation type="journal article" date="2012" name="PLoS ONE">
        <title>Genomic characterization of the taylorella genus.</title>
        <authorList>
            <person name="Hebert L."/>
            <person name="Moumen B."/>
            <person name="Pons N."/>
            <person name="Duquesne F."/>
            <person name="Breuil M.F."/>
            <person name="Goux D."/>
            <person name="Batto J.M."/>
            <person name="Laugier C."/>
            <person name="Renault P."/>
            <person name="Petry S."/>
        </authorList>
    </citation>
    <scope>NUCLEOTIDE SEQUENCE [LARGE SCALE GENOMIC DNA]</scope>
    <source>
        <strain evidence="1 2">MCE3</strain>
    </source>
</reference>
<organism evidence="1 2">
    <name type="scientific">Taylorella asinigenitalis (strain MCE3)</name>
    <dbReference type="NCBI Taxonomy" id="1008459"/>
    <lineage>
        <taxon>Bacteria</taxon>
        <taxon>Pseudomonadati</taxon>
        <taxon>Pseudomonadota</taxon>
        <taxon>Betaproteobacteria</taxon>
        <taxon>Burkholderiales</taxon>
        <taxon>Alcaligenaceae</taxon>
        <taxon>Taylorella</taxon>
    </lineage>
</organism>
<gene>
    <name evidence="1" type="ordered locus">TASI_0436</name>
</gene>
<dbReference type="KEGG" id="tas:TASI_0436"/>
<name>G4QCT1_TAYAM</name>
<reference key="1">
    <citation type="submission" date="2011-09" db="EMBL/GenBank/DDBJ databases">
        <title>Genomic characterization of the Taylorella genus.</title>
        <authorList>
            <person name="Hebert L."/>
            <person name="Moumen B."/>
            <person name="Pons N."/>
            <person name="Duquesne F."/>
            <person name="Breuil M.-F."/>
            <person name="Goux D."/>
            <person name="Batto J.-M."/>
            <person name="Renault P."/>
            <person name="Laugier C."/>
            <person name="Petry S."/>
        </authorList>
    </citation>
    <scope>NUCLEOTIDE SEQUENCE</scope>
    <source>
        <strain>MCE3</strain>
    </source>
</reference>
<dbReference type="RefSeq" id="WP_014111109.1">
    <property type="nucleotide sequence ID" value="NC_016043.1"/>
</dbReference>
<dbReference type="Proteomes" id="UP000009284">
    <property type="component" value="Chromosome"/>
</dbReference>
<dbReference type="HOGENOM" id="CLU_1937114_0_0_4"/>
<evidence type="ECO:0000313" key="1">
    <source>
        <dbReference type="EMBL" id="AEP36211.1"/>
    </source>
</evidence>
<dbReference type="EMBL" id="CP003059">
    <property type="protein sequence ID" value="AEP36211.1"/>
    <property type="molecule type" value="Genomic_DNA"/>
</dbReference>
<keyword evidence="2" id="KW-1185">Reference proteome</keyword>
<accession>G4QCT1</accession>
<proteinExistence type="predicted"/>
<evidence type="ECO:0000313" key="2">
    <source>
        <dbReference type="Proteomes" id="UP000009284"/>
    </source>
</evidence>
<dbReference type="AlphaFoldDB" id="G4QCT1"/>
<dbReference type="STRING" id="1008459.TASI_0436"/>
<sequence>MRISNIKSFKTLAEVTNDCTNDKYRLIEAMTGEIWLVKLVWDPFTPPRFEHIRNGERVDLKYVYYDNAEFVCYKSEIHKFILREAVRKSLPIKDFNTGEQIADYYNKWDFPVGVFEITDDEWEEMNTDKI</sequence>
<protein>
    <submittedName>
        <fullName evidence="1">Uncharacterized protein</fullName>
    </submittedName>
</protein>